<dbReference type="AlphaFoldDB" id="A0A7D5Q8J6"/>
<gene>
    <name evidence="3" type="ORF">HUG12_00010</name>
</gene>
<reference evidence="3 4" key="1">
    <citation type="submission" date="2020-06" db="EMBL/GenBank/DDBJ databases">
        <title>NJ-3-1, isolated from saline soil.</title>
        <authorList>
            <person name="Cui H.L."/>
            <person name="Shi X."/>
        </authorList>
    </citation>
    <scope>NUCLEOTIDE SEQUENCE [LARGE SCALE GENOMIC DNA]</scope>
    <source>
        <strain evidence="3 4">NJ-3-1</strain>
    </source>
</reference>
<evidence type="ECO:0000256" key="2">
    <source>
        <dbReference type="SAM" id="Phobius"/>
    </source>
</evidence>
<feature type="transmembrane region" description="Helical" evidence="2">
    <location>
        <begin position="126"/>
        <end position="145"/>
    </location>
</feature>
<dbReference type="GeneID" id="56035795"/>
<protein>
    <submittedName>
        <fullName evidence="3">Uncharacterized protein</fullName>
    </submittedName>
</protein>
<keyword evidence="2" id="KW-0472">Membrane</keyword>
<organism evidence="3 4">
    <name type="scientific">Halorarum salinum</name>
    <dbReference type="NCBI Taxonomy" id="2743089"/>
    <lineage>
        <taxon>Archaea</taxon>
        <taxon>Methanobacteriati</taxon>
        <taxon>Methanobacteriota</taxon>
        <taxon>Stenosarchaea group</taxon>
        <taxon>Halobacteria</taxon>
        <taxon>Halobacteriales</taxon>
        <taxon>Haloferacaceae</taxon>
        <taxon>Halorarum</taxon>
    </lineage>
</organism>
<feature type="compositionally biased region" description="Basic and acidic residues" evidence="1">
    <location>
        <begin position="1"/>
        <end position="13"/>
    </location>
</feature>
<name>A0A7D5Q8J6_9EURY</name>
<sequence>MSSADETHPHDESDAQPAPATSGDLTPVGTLPLMELLLLPFFWLAPVMVLGLGYAMKTDGAHLRGEYDVDLPDTRYLFYLLPFTLSHLAGFVWRVQRRNWLVEARGFDRSAFTRAKDEHDRGRSRGLVALAVVGQILGIALLVVVPESKVYGPVVDAGAVLFLLSWGVAPLLVGYDALRLPRVPRVDWGGSRYVYVAAAFVPLLPLVYLLKRDDHVWCATLVEHWDLDPAEFNLSEGEKSSLERFADWSSEVF</sequence>
<proteinExistence type="predicted"/>
<dbReference type="KEGG" id="halu:HUG12_00010"/>
<dbReference type="RefSeq" id="WP_179266824.1">
    <property type="nucleotide sequence ID" value="NZ_CP058579.1"/>
</dbReference>
<feature type="transmembrane region" description="Helical" evidence="2">
    <location>
        <begin position="157"/>
        <end position="178"/>
    </location>
</feature>
<accession>A0A7D5Q8J6</accession>
<evidence type="ECO:0000313" key="4">
    <source>
        <dbReference type="Proteomes" id="UP000509626"/>
    </source>
</evidence>
<evidence type="ECO:0000313" key="3">
    <source>
        <dbReference type="EMBL" id="QLG60238.1"/>
    </source>
</evidence>
<feature type="transmembrane region" description="Helical" evidence="2">
    <location>
        <begin position="76"/>
        <end position="95"/>
    </location>
</feature>
<dbReference type="EMBL" id="CP058579">
    <property type="protein sequence ID" value="QLG60238.1"/>
    <property type="molecule type" value="Genomic_DNA"/>
</dbReference>
<dbReference type="Proteomes" id="UP000509626">
    <property type="component" value="Chromosome"/>
</dbReference>
<feature type="transmembrane region" description="Helical" evidence="2">
    <location>
        <begin position="190"/>
        <end position="210"/>
    </location>
</feature>
<feature type="transmembrane region" description="Helical" evidence="2">
    <location>
        <begin position="36"/>
        <end position="56"/>
    </location>
</feature>
<keyword evidence="2" id="KW-0812">Transmembrane</keyword>
<keyword evidence="4" id="KW-1185">Reference proteome</keyword>
<evidence type="ECO:0000256" key="1">
    <source>
        <dbReference type="SAM" id="MobiDB-lite"/>
    </source>
</evidence>
<feature type="region of interest" description="Disordered" evidence="1">
    <location>
        <begin position="1"/>
        <end position="24"/>
    </location>
</feature>
<keyword evidence="2" id="KW-1133">Transmembrane helix</keyword>